<feature type="compositionally biased region" description="Basic and acidic residues" evidence="1">
    <location>
        <begin position="61"/>
        <end position="74"/>
    </location>
</feature>
<evidence type="ECO:0000313" key="3">
    <source>
        <dbReference type="EMBL" id="CZR55096.1"/>
    </source>
</evidence>
<feature type="region of interest" description="Disordered" evidence="1">
    <location>
        <begin position="33"/>
        <end position="142"/>
    </location>
</feature>
<evidence type="ECO:0000313" key="4">
    <source>
        <dbReference type="Proteomes" id="UP000184330"/>
    </source>
</evidence>
<dbReference type="Pfam" id="PF11767">
    <property type="entry name" value="SET_assoc"/>
    <property type="match status" value="1"/>
</dbReference>
<reference evidence="3 4" key="1">
    <citation type="submission" date="2016-03" db="EMBL/GenBank/DDBJ databases">
        <authorList>
            <person name="Ploux O."/>
        </authorList>
    </citation>
    <scope>NUCLEOTIDE SEQUENCE [LARGE SCALE GENOMIC DNA]</scope>
    <source>
        <strain evidence="3 4">UAMH 11012</strain>
    </source>
</reference>
<dbReference type="InterPro" id="IPR003034">
    <property type="entry name" value="SAP_dom"/>
</dbReference>
<protein>
    <recommendedName>
        <fullName evidence="2">SAP domain-containing protein</fullName>
    </recommendedName>
</protein>
<organism evidence="3 4">
    <name type="scientific">Phialocephala subalpina</name>
    <dbReference type="NCBI Taxonomy" id="576137"/>
    <lineage>
        <taxon>Eukaryota</taxon>
        <taxon>Fungi</taxon>
        <taxon>Dikarya</taxon>
        <taxon>Ascomycota</taxon>
        <taxon>Pezizomycotina</taxon>
        <taxon>Leotiomycetes</taxon>
        <taxon>Helotiales</taxon>
        <taxon>Mollisiaceae</taxon>
        <taxon>Phialocephala</taxon>
        <taxon>Phialocephala fortinii species complex</taxon>
    </lineage>
</organism>
<dbReference type="InterPro" id="IPR024636">
    <property type="entry name" value="SET_assoc"/>
</dbReference>
<dbReference type="PROSITE" id="PS50800">
    <property type="entry name" value="SAP"/>
    <property type="match status" value="1"/>
</dbReference>
<dbReference type="OrthoDB" id="197676at2759"/>
<sequence length="433" mass="47983">MDSRNKRDWRALTVVDLKVACKDKHIPTSGLKQDLIARLEEHDRTNRPAPRPIAPAFTPPRGHDIYRPKREESRGNPNGLPLAGHRFASGGHRAERARTPSPRRASGTYNRQENPDLRKSGEGWNIDDTPSRLRNRAADPPRHVSNVAFDPLREAELEAICRENYFDRDIEGRRATIKAEFNLKSGELVKKREAAIAKIESKHKAELTIIEKDRDIKTEALEAEIRNYGSRKNAFGHAFSELKSLRADRGLTSHPADFAPGTTAYNPPHTAPVSVAESSAPIKPSTSSALKRKASDMIPSTPSSSDSNKRPRDDSSSARKVSITLPMHPMADRVPRGPSGGAIENTPIKPQLAGIPYVLLPAADVEMLASSIGHLKNILSKNDCWFTEVRGDSTGFYIVFGESDRGKSEAARCHRSLNGKDFFGRTMHLELHV</sequence>
<keyword evidence="4" id="KW-1185">Reference proteome</keyword>
<proteinExistence type="predicted"/>
<gene>
    <name evidence="3" type="ORF">PAC_04982</name>
</gene>
<dbReference type="STRING" id="576137.A0A1L7WQP6"/>
<dbReference type="SMART" id="SM00513">
    <property type="entry name" value="SAP"/>
    <property type="match status" value="1"/>
</dbReference>
<dbReference type="InterPro" id="IPR036361">
    <property type="entry name" value="SAP_dom_sf"/>
</dbReference>
<dbReference type="Proteomes" id="UP000184330">
    <property type="component" value="Unassembled WGS sequence"/>
</dbReference>
<feature type="domain" description="SAP" evidence="2">
    <location>
        <begin position="9"/>
        <end position="43"/>
    </location>
</feature>
<dbReference type="SUPFAM" id="SSF68906">
    <property type="entry name" value="SAP domain"/>
    <property type="match status" value="1"/>
</dbReference>
<dbReference type="AlphaFoldDB" id="A0A1L7WQP6"/>
<dbReference type="Gene3D" id="1.10.720.30">
    <property type="entry name" value="SAP domain"/>
    <property type="match status" value="1"/>
</dbReference>
<feature type="compositionally biased region" description="Basic and acidic residues" evidence="1">
    <location>
        <begin position="35"/>
        <end position="46"/>
    </location>
</feature>
<evidence type="ECO:0000259" key="2">
    <source>
        <dbReference type="PROSITE" id="PS50800"/>
    </source>
</evidence>
<evidence type="ECO:0000256" key="1">
    <source>
        <dbReference type="SAM" id="MobiDB-lite"/>
    </source>
</evidence>
<dbReference type="Pfam" id="PF02037">
    <property type="entry name" value="SAP"/>
    <property type="match status" value="1"/>
</dbReference>
<feature type="region of interest" description="Disordered" evidence="1">
    <location>
        <begin position="253"/>
        <end position="341"/>
    </location>
</feature>
<name>A0A1L7WQP6_9HELO</name>
<accession>A0A1L7WQP6</accession>
<dbReference type="EMBL" id="FJOG01000006">
    <property type="protein sequence ID" value="CZR55096.1"/>
    <property type="molecule type" value="Genomic_DNA"/>
</dbReference>
<feature type="compositionally biased region" description="Basic and acidic residues" evidence="1">
    <location>
        <begin position="307"/>
        <end position="317"/>
    </location>
</feature>